<dbReference type="GO" id="GO:0016757">
    <property type="term" value="F:glycosyltransferase activity"/>
    <property type="evidence" value="ECO:0007669"/>
    <property type="project" value="UniProtKB-KW"/>
</dbReference>
<protein>
    <submittedName>
        <fullName evidence="5">Alpha amylase catalytic region</fullName>
    </submittedName>
</protein>
<dbReference type="GO" id="GO:0005975">
    <property type="term" value="P:carbohydrate metabolic process"/>
    <property type="evidence" value="ECO:0007669"/>
    <property type="project" value="InterPro"/>
</dbReference>
<dbReference type="Proteomes" id="UP000008561">
    <property type="component" value="Chromosome"/>
</dbReference>
<reference evidence="5 6" key="1">
    <citation type="submission" date="2007-10" db="EMBL/GenBank/DDBJ databases">
        <title>Complete sequence of Desulfococcus oleovorans Hxd3.</title>
        <authorList>
            <consortium name="US DOE Joint Genome Institute"/>
            <person name="Copeland A."/>
            <person name="Lucas S."/>
            <person name="Lapidus A."/>
            <person name="Barry K."/>
            <person name="Glavina del Rio T."/>
            <person name="Dalin E."/>
            <person name="Tice H."/>
            <person name="Pitluck S."/>
            <person name="Kiss H."/>
            <person name="Brettin T."/>
            <person name="Bruce D."/>
            <person name="Detter J.C."/>
            <person name="Han C."/>
            <person name="Schmutz J."/>
            <person name="Larimer F."/>
            <person name="Land M."/>
            <person name="Hauser L."/>
            <person name="Kyrpides N."/>
            <person name="Kim E."/>
            <person name="Wawrik B."/>
            <person name="Richardson P."/>
        </authorList>
    </citation>
    <scope>NUCLEOTIDE SEQUENCE [LARGE SCALE GENOMIC DNA]</scope>
    <source>
        <strain evidence="6">DSM 6200 / JCM 39069 / Hxd3</strain>
    </source>
</reference>
<dbReference type="OrthoDB" id="9805159at2"/>
<feature type="binding site" evidence="3">
    <location>
        <begin position="339"/>
        <end position="340"/>
    </location>
    <ligand>
        <name>substrate</name>
    </ligand>
</feature>
<dbReference type="PIRSF" id="PIRSF003059">
    <property type="entry name" value="Sucrose_phosphorylase"/>
    <property type="match status" value="1"/>
</dbReference>
<feature type="domain" description="Glycosyl hydrolase family 13 catalytic" evidence="4">
    <location>
        <begin position="74"/>
        <end position="445"/>
    </location>
</feature>
<keyword evidence="1" id="KW-0328">Glycosyltransferase</keyword>
<keyword evidence="6" id="KW-1185">Reference proteome</keyword>
<dbReference type="Gene3D" id="3.90.400.10">
    <property type="entry name" value="Oligo-1,6-glucosidase, Domain 2"/>
    <property type="match status" value="1"/>
</dbReference>
<dbReference type="InterPro" id="IPR017853">
    <property type="entry name" value="GH"/>
</dbReference>
<accession>A8ZY47</accession>
<dbReference type="InterPro" id="IPR045857">
    <property type="entry name" value="O16G_dom_2"/>
</dbReference>
<sequence>MNTVDNQIQSLLERIYDPDTAGQAAGHLNRLMAGFPARPAQKQSFFSEADTVLITYGNTLNRPGQAPLGTLGEFARTRLKDAFSAVHVLPFFPYSSDDGFSVIDFYRVDPDLGTWDDIAALCRDFDLMVDLVLNHISAQSPWFSRYLAKEQGFEDLAIEARPGEDLMCVVRPRTTPLLTPFKKADGTTVHVWTTFSVDQVDLNYCSVGVLEKMVDVLLFYVGQGAAFIRLDAVAYLWKKPGTYCIHLEQTHDMVRLFRAVLDRVAPDTVLVTETNVPHAENISYFGHGGDEAQVVYNFTLPPLLLHAFITENTAALTRWAATLELPSDRTTFLNFTASHDGIGVRPLEGILPEAEIDRLTAHTLENGGQVSFRTRPDGSQAPYELNITYLDALSRAGDSDTTRAARLLASLAVQLALPGIPAVYIHTLLGTRNWADGVKQTGRARTINRRPLDTDDVNRAIDTAGTLGHAVFHAALYLLNLRRRQPAFHPNAPFAVLDLSSRVFAIRRTCAEQTLVAVTSVSGASQTIALPPDTPAQMTDLVTGRPMNTGDLHLEPWQTVWLADAAPL</sequence>
<dbReference type="RefSeq" id="WP_012174671.1">
    <property type="nucleotide sequence ID" value="NC_009943.1"/>
</dbReference>
<dbReference type="CDD" id="cd11356">
    <property type="entry name" value="AmyAc_Sucrose_phosphorylase-like_1"/>
    <property type="match status" value="1"/>
</dbReference>
<dbReference type="STRING" id="96561.Dole_1248"/>
<keyword evidence="2" id="KW-0808">Transferase</keyword>
<dbReference type="InterPro" id="IPR006047">
    <property type="entry name" value="GH13_cat_dom"/>
</dbReference>
<dbReference type="InterPro" id="IPR016377">
    <property type="entry name" value="Sucrose_GGa_phosphorylase-rel"/>
</dbReference>
<dbReference type="SMART" id="SM00642">
    <property type="entry name" value="Aamy"/>
    <property type="match status" value="1"/>
</dbReference>
<dbReference type="Gene3D" id="3.20.20.80">
    <property type="entry name" value="Glycosidases"/>
    <property type="match status" value="1"/>
</dbReference>
<name>A8ZY47_DESOH</name>
<dbReference type="CAZy" id="GH13">
    <property type="family name" value="Glycoside Hydrolase Family 13"/>
</dbReference>
<feature type="binding site" evidence="3">
    <location>
        <position position="135"/>
    </location>
    <ligand>
        <name>substrate</name>
    </ligand>
</feature>
<dbReference type="HOGENOM" id="CLU_021358_0_0_7"/>
<evidence type="ECO:0000256" key="3">
    <source>
        <dbReference type="PIRSR" id="PIRSR003059-2"/>
    </source>
</evidence>
<evidence type="ECO:0000256" key="2">
    <source>
        <dbReference type="ARBA" id="ARBA00022679"/>
    </source>
</evidence>
<dbReference type="PANTHER" id="PTHR38784">
    <property type="entry name" value="SUCROSE PHOSPHORYLASE"/>
    <property type="match status" value="1"/>
</dbReference>
<evidence type="ECO:0000259" key="4">
    <source>
        <dbReference type="SMART" id="SM00642"/>
    </source>
</evidence>
<dbReference type="eggNOG" id="COG0366">
    <property type="taxonomic scope" value="Bacteria"/>
</dbReference>
<gene>
    <name evidence="5" type="ordered locus">Dole_1248</name>
</gene>
<evidence type="ECO:0000313" key="5">
    <source>
        <dbReference type="EMBL" id="ABW67054.1"/>
    </source>
</evidence>
<feature type="binding site" evidence="3">
    <location>
        <position position="445"/>
    </location>
    <ligand>
        <name>substrate</name>
    </ligand>
</feature>
<dbReference type="KEGG" id="dol:Dole_1248"/>
<feature type="binding site" evidence="3">
    <location>
        <begin position="229"/>
        <end position="231"/>
    </location>
    <ligand>
        <name>substrate</name>
    </ligand>
</feature>
<evidence type="ECO:0000313" key="6">
    <source>
        <dbReference type="Proteomes" id="UP000008561"/>
    </source>
</evidence>
<dbReference type="Pfam" id="PF00128">
    <property type="entry name" value="Alpha-amylase"/>
    <property type="match status" value="1"/>
</dbReference>
<dbReference type="InterPro" id="IPR033746">
    <property type="entry name" value="GGa_phosphorylase"/>
</dbReference>
<evidence type="ECO:0000256" key="1">
    <source>
        <dbReference type="ARBA" id="ARBA00022676"/>
    </source>
</evidence>
<proteinExistence type="predicted"/>
<dbReference type="PANTHER" id="PTHR38784:SF1">
    <property type="entry name" value="SUCROSE PHOSPHORYLASE"/>
    <property type="match status" value="1"/>
</dbReference>
<feature type="binding site" evidence="3">
    <location>
        <position position="97"/>
    </location>
    <ligand>
        <name>substrate</name>
    </ligand>
</feature>
<organism evidence="5 6">
    <name type="scientific">Desulfosudis oleivorans (strain DSM 6200 / JCM 39069 / Hxd3)</name>
    <name type="common">Desulfococcus oleovorans</name>
    <dbReference type="NCBI Taxonomy" id="96561"/>
    <lineage>
        <taxon>Bacteria</taxon>
        <taxon>Pseudomonadati</taxon>
        <taxon>Thermodesulfobacteriota</taxon>
        <taxon>Desulfobacteria</taxon>
        <taxon>Desulfobacterales</taxon>
        <taxon>Desulfosudaceae</taxon>
        <taxon>Desulfosudis</taxon>
    </lineage>
</organism>
<dbReference type="SUPFAM" id="SSF51445">
    <property type="entry name" value="(Trans)glycosidases"/>
    <property type="match status" value="1"/>
</dbReference>
<dbReference type="EMBL" id="CP000859">
    <property type="protein sequence ID" value="ABW67054.1"/>
    <property type="molecule type" value="Genomic_DNA"/>
</dbReference>
<dbReference type="AlphaFoldDB" id="A8ZY47"/>